<dbReference type="Pfam" id="PF07690">
    <property type="entry name" value="MFS_1"/>
    <property type="match status" value="1"/>
</dbReference>
<feature type="transmembrane region" description="Helical" evidence="6">
    <location>
        <begin position="204"/>
        <end position="223"/>
    </location>
</feature>
<dbReference type="SUPFAM" id="SSF103473">
    <property type="entry name" value="MFS general substrate transporter"/>
    <property type="match status" value="1"/>
</dbReference>
<feature type="transmembrane region" description="Helical" evidence="6">
    <location>
        <begin position="275"/>
        <end position="294"/>
    </location>
</feature>
<keyword evidence="3 6" id="KW-0812">Transmembrane</keyword>
<feature type="transmembrane region" description="Helical" evidence="6">
    <location>
        <begin position="45"/>
        <end position="63"/>
    </location>
</feature>
<reference evidence="8 9" key="1">
    <citation type="submission" date="2021-01" db="EMBL/GenBank/DDBJ databases">
        <title>Genomic Encyclopedia of Type Strains, Phase IV (KMG-IV): sequencing the most valuable type-strain genomes for metagenomic binning, comparative biology and taxonomic classification.</title>
        <authorList>
            <person name="Goeker M."/>
        </authorList>
    </citation>
    <scope>NUCLEOTIDE SEQUENCE [LARGE SCALE GENOMIC DNA]</scope>
    <source>
        <strain evidence="8 9">DSM 105453</strain>
    </source>
</reference>
<feature type="domain" description="Major facilitator superfamily (MFS) profile" evidence="7">
    <location>
        <begin position="9"/>
        <end position="384"/>
    </location>
</feature>
<dbReference type="InterPro" id="IPR020846">
    <property type="entry name" value="MFS_dom"/>
</dbReference>
<name>A0ABS2R6W0_9BACI</name>
<feature type="transmembrane region" description="Helical" evidence="6">
    <location>
        <begin position="300"/>
        <end position="319"/>
    </location>
</feature>
<dbReference type="Proteomes" id="UP000823485">
    <property type="component" value="Unassembled WGS sequence"/>
</dbReference>
<dbReference type="EMBL" id="JAFBFH010000014">
    <property type="protein sequence ID" value="MBM7715392.1"/>
    <property type="molecule type" value="Genomic_DNA"/>
</dbReference>
<dbReference type="PANTHER" id="PTHR23506">
    <property type="entry name" value="GH10249P"/>
    <property type="match status" value="1"/>
</dbReference>
<evidence type="ECO:0000313" key="9">
    <source>
        <dbReference type="Proteomes" id="UP000823485"/>
    </source>
</evidence>
<feature type="transmembrane region" description="Helical" evidence="6">
    <location>
        <begin position="363"/>
        <end position="380"/>
    </location>
</feature>
<keyword evidence="5 6" id="KW-0472">Membrane</keyword>
<feature type="transmembrane region" description="Helical" evidence="6">
    <location>
        <begin position="134"/>
        <end position="156"/>
    </location>
</feature>
<feature type="transmembrane region" description="Helical" evidence="6">
    <location>
        <begin position="243"/>
        <end position="263"/>
    </location>
</feature>
<dbReference type="PROSITE" id="PS50850">
    <property type="entry name" value="MFS"/>
    <property type="match status" value="1"/>
</dbReference>
<dbReference type="Gene3D" id="1.20.1250.20">
    <property type="entry name" value="MFS general substrate transporter like domains"/>
    <property type="match status" value="2"/>
</dbReference>
<dbReference type="RefSeq" id="WP_139345672.1">
    <property type="nucleotide sequence ID" value="NZ_JAFBFH010000014.1"/>
</dbReference>
<evidence type="ECO:0000256" key="5">
    <source>
        <dbReference type="ARBA" id="ARBA00023136"/>
    </source>
</evidence>
<keyword evidence="2" id="KW-0813">Transport</keyword>
<evidence type="ECO:0000259" key="7">
    <source>
        <dbReference type="PROSITE" id="PS50850"/>
    </source>
</evidence>
<dbReference type="PRINTS" id="PR01035">
    <property type="entry name" value="TCRTETA"/>
</dbReference>
<evidence type="ECO:0000256" key="6">
    <source>
        <dbReference type="SAM" id="Phobius"/>
    </source>
</evidence>
<evidence type="ECO:0000256" key="2">
    <source>
        <dbReference type="ARBA" id="ARBA00022448"/>
    </source>
</evidence>
<gene>
    <name evidence="8" type="ORF">JOC94_002379</name>
</gene>
<evidence type="ECO:0000256" key="4">
    <source>
        <dbReference type="ARBA" id="ARBA00022989"/>
    </source>
</evidence>
<dbReference type="InterPro" id="IPR011701">
    <property type="entry name" value="MFS"/>
</dbReference>
<accession>A0ABS2R6W0</accession>
<feature type="transmembrane region" description="Helical" evidence="6">
    <location>
        <begin position="7"/>
        <end position="33"/>
    </location>
</feature>
<feature type="transmembrane region" description="Helical" evidence="6">
    <location>
        <begin position="331"/>
        <end position="351"/>
    </location>
</feature>
<dbReference type="InterPro" id="IPR036259">
    <property type="entry name" value="MFS_trans_sf"/>
</dbReference>
<feature type="transmembrane region" description="Helical" evidence="6">
    <location>
        <begin position="162"/>
        <end position="183"/>
    </location>
</feature>
<keyword evidence="4 6" id="KW-1133">Transmembrane helix</keyword>
<protein>
    <submittedName>
        <fullName evidence="8">Multidrug resistance protein</fullName>
    </submittedName>
</protein>
<comment type="subcellular location">
    <subcellularLocation>
        <location evidence="1">Cell membrane</location>
        <topology evidence="1">Multi-pass membrane protein</topology>
    </subcellularLocation>
</comment>
<evidence type="ECO:0000313" key="8">
    <source>
        <dbReference type="EMBL" id="MBM7715392.1"/>
    </source>
</evidence>
<keyword evidence="9" id="KW-1185">Reference proteome</keyword>
<dbReference type="PANTHER" id="PTHR23506:SF23">
    <property type="entry name" value="GH10249P"/>
    <property type="match status" value="1"/>
</dbReference>
<organism evidence="8 9">
    <name type="scientific">Siminovitchia thermophila</name>
    <dbReference type="NCBI Taxonomy" id="1245522"/>
    <lineage>
        <taxon>Bacteria</taxon>
        <taxon>Bacillati</taxon>
        <taxon>Bacillota</taxon>
        <taxon>Bacilli</taxon>
        <taxon>Bacillales</taxon>
        <taxon>Bacillaceae</taxon>
        <taxon>Siminovitchia</taxon>
    </lineage>
</organism>
<dbReference type="InterPro" id="IPR001958">
    <property type="entry name" value="Tet-R_TetA/multi-R_MdtG-like"/>
</dbReference>
<dbReference type="CDD" id="cd17325">
    <property type="entry name" value="MFS_MdtG_SLC18_like"/>
    <property type="match status" value="1"/>
</dbReference>
<comment type="caution">
    <text evidence="8">The sequence shown here is derived from an EMBL/GenBank/DDBJ whole genome shotgun (WGS) entry which is preliminary data.</text>
</comment>
<feature type="transmembrane region" description="Helical" evidence="6">
    <location>
        <begin position="75"/>
        <end position="98"/>
    </location>
</feature>
<proteinExistence type="predicted"/>
<dbReference type="InterPro" id="IPR050930">
    <property type="entry name" value="MFS_Vesicular_Transporter"/>
</dbReference>
<evidence type="ECO:0000256" key="1">
    <source>
        <dbReference type="ARBA" id="ARBA00004651"/>
    </source>
</evidence>
<evidence type="ECO:0000256" key="3">
    <source>
        <dbReference type="ARBA" id="ARBA00022692"/>
    </source>
</evidence>
<sequence>MKGNIQYSVLIVVILAIFADMLMYGLVVPFLPVHAESLGASQSEIGLLFSSYALSLFVATPFFGALADKMGRKKLLVLGLMALAVTTLIYAFATSFWVLVLARLLQGFAAAIPWTAGLALLAEVFQKEERGKALGLAMSGQAGGVLLGPPIGGWLYEFGGYHFPFFVATGIALIIAILSLILLRKIPETKAESFTSPFKILQNRNVFIIAGVAVIGATVFASIEPTLPIHFNESLKISPGAIGILFAVVTLGYGLTSPLIGSISTKIGHVKTIRIGIVMAAIVLPLNALPTLIWLQVGTLVLLGITLGMILTPALPKLADISQESGATSQGLTYAVYNTAYSFGMMAGPVVAGTLTDGFGLKIAYSALGVLFILYLFPLAKLKS</sequence>
<feature type="transmembrane region" description="Helical" evidence="6">
    <location>
        <begin position="104"/>
        <end position="122"/>
    </location>
</feature>